<evidence type="ECO:0000313" key="2">
    <source>
        <dbReference type="EMBL" id="MDH6222905.1"/>
    </source>
</evidence>
<reference evidence="2 3" key="1">
    <citation type="submission" date="2023-04" db="EMBL/GenBank/DDBJ databases">
        <title>Forest soil microbial communities from Buena Vista Peninsula, Colon Province, Panama.</title>
        <authorList>
            <person name="Bouskill N."/>
        </authorList>
    </citation>
    <scope>NUCLEOTIDE SEQUENCE [LARGE SCALE GENOMIC DNA]</scope>
    <source>
        <strain evidence="2 3">GGS1</strain>
    </source>
</reference>
<keyword evidence="3" id="KW-1185">Reference proteome</keyword>
<dbReference type="EMBL" id="JARXVH010000049">
    <property type="protein sequence ID" value="MDH6222905.1"/>
    <property type="molecule type" value="Genomic_DNA"/>
</dbReference>
<gene>
    <name evidence="2" type="ORF">M2283_010257</name>
</gene>
<feature type="region of interest" description="Disordered" evidence="1">
    <location>
        <begin position="62"/>
        <end position="85"/>
    </location>
</feature>
<evidence type="ECO:0008006" key="4">
    <source>
        <dbReference type="Google" id="ProtNLM"/>
    </source>
</evidence>
<proteinExistence type="predicted"/>
<name>A0ABT6M2Y0_9ACTN</name>
<protein>
    <recommendedName>
        <fullName evidence="4">Restriction endonuclease type IV Mrr domain-containing protein</fullName>
    </recommendedName>
</protein>
<dbReference type="Proteomes" id="UP001160499">
    <property type="component" value="Unassembled WGS sequence"/>
</dbReference>
<accession>A0ABT6M2Y0</accession>
<comment type="caution">
    <text evidence="2">The sequence shown here is derived from an EMBL/GenBank/DDBJ whole genome shotgun (WGS) entry which is preliminary data.</text>
</comment>
<evidence type="ECO:0000256" key="1">
    <source>
        <dbReference type="SAM" id="MobiDB-lite"/>
    </source>
</evidence>
<evidence type="ECO:0000313" key="3">
    <source>
        <dbReference type="Proteomes" id="UP001160499"/>
    </source>
</evidence>
<sequence length="85" mass="9121">MIVSVSGFTDTVIEEAAKCRGQELVLLLGEEELTEVLAAPASVAGLLHRKRDHLVTHGRVHLAAGAKPRRRRRCPSSDLPALEGG</sequence>
<organism evidence="2 3">
    <name type="scientific">Streptomyces pseudovenezuelae</name>
    <dbReference type="NCBI Taxonomy" id="67350"/>
    <lineage>
        <taxon>Bacteria</taxon>
        <taxon>Bacillati</taxon>
        <taxon>Actinomycetota</taxon>
        <taxon>Actinomycetes</taxon>
        <taxon>Kitasatosporales</taxon>
        <taxon>Streptomycetaceae</taxon>
        <taxon>Streptomyces</taxon>
        <taxon>Streptomyces aurantiacus group</taxon>
    </lineage>
</organism>